<feature type="non-terminal residue" evidence="1">
    <location>
        <position position="267"/>
    </location>
</feature>
<dbReference type="SUPFAM" id="SSF102114">
    <property type="entry name" value="Radical SAM enzymes"/>
    <property type="match status" value="1"/>
</dbReference>
<dbReference type="InterPro" id="IPR034474">
    <property type="entry name" value="Methyltransferase_Class_D"/>
</dbReference>
<comment type="caution">
    <text evidence="1">The sequence shown here is derived from an EMBL/GenBank/DDBJ whole genome shotgun (WGS) entry which is preliminary data.</text>
</comment>
<dbReference type="PANTHER" id="PTHR43306">
    <property type="entry name" value="7,8-DIHYDRO-6-HYDROXYMETHYLPTERIN DIMETHYLTRANSFERASE"/>
    <property type="match status" value="1"/>
</dbReference>
<dbReference type="InterPro" id="IPR013785">
    <property type="entry name" value="Aldolase_TIM"/>
</dbReference>
<name>X0UKQ1_9ZZZZ</name>
<evidence type="ECO:0008006" key="2">
    <source>
        <dbReference type="Google" id="ProtNLM"/>
    </source>
</evidence>
<sequence length="267" mass="29942">SPLDLFDIIELSRSYGMTTRVVTNGLKMADREYCDRLLETRATILLSYDGDNPETYRKLRGTDSALRPKQEAIENIGKSPHLRRGKVYLISCIAKGVNDQELPDLLEFYHSQRAFISTVHLMPLAHTWESYDTDFEPERITTECLEQLVEDVFPDEQVQFVPAGFIAQFSTVAKYVGRAAMPFLGAHPNCESIYLLVSDGEKYVPISRYLRGSLVDLGSTMMQVEKRLAAREQKSEAGPVGRVLSALRLKKPALTLRGVAAVLSVVL</sequence>
<dbReference type="PANTHER" id="PTHR43306:SF1">
    <property type="entry name" value="7,8-DIHYDRO-6-HYDROXYMETHYLPTERIN DIMETHYLTRANSFERASE"/>
    <property type="match status" value="1"/>
</dbReference>
<dbReference type="InterPro" id="IPR058240">
    <property type="entry name" value="rSAM_sf"/>
</dbReference>
<dbReference type="Gene3D" id="3.20.20.70">
    <property type="entry name" value="Aldolase class I"/>
    <property type="match status" value="1"/>
</dbReference>
<accession>X0UKQ1</accession>
<proteinExistence type="predicted"/>
<evidence type="ECO:0000313" key="1">
    <source>
        <dbReference type="EMBL" id="GAF99861.1"/>
    </source>
</evidence>
<protein>
    <recommendedName>
        <fullName evidence="2">Radical SAM core domain-containing protein</fullName>
    </recommendedName>
</protein>
<dbReference type="EMBL" id="BARS01026261">
    <property type="protein sequence ID" value="GAF99861.1"/>
    <property type="molecule type" value="Genomic_DNA"/>
</dbReference>
<dbReference type="AlphaFoldDB" id="X0UKQ1"/>
<organism evidence="1">
    <name type="scientific">marine sediment metagenome</name>
    <dbReference type="NCBI Taxonomy" id="412755"/>
    <lineage>
        <taxon>unclassified sequences</taxon>
        <taxon>metagenomes</taxon>
        <taxon>ecological metagenomes</taxon>
    </lineage>
</organism>
<reference evidence="1" key="1">
    <citation type="journal article" date="2014" name="Front. Microbiol.">
        <title>High frequency of phylogenetically diverse reductive dehalogenase-homologous genes in deep subseafloor sedimentary metagenomes.</title>
        <authorList>
            <person name="Kawai M."/>
            <person name="Futagami T."/>
            <person name="Toyoda A."/>
            <person name="Takaki Y."/>
            <person name="Nishi S."/>
            <person name="Hori S."/>
            <person name="Arai W."/>
            <person name="Tsubouchi T."/>
            <person name="Morono Y."/>
            <person name="Uchiyama I."/>
            <person name="Ito T."/>
            <person name="Fujiyama A."/>
            <person name="Inagaki F."/>
            <person name="Takami H."/>
        </authorList>
    </citation>
    <scope>NUCLEOTIDE SEQUENCE</scope>
    <source>
        <strain evidence="1">Expedition CK06-06</strain>
    </source>
</reference>
<gene>
    <name evidence="1" type="ORF">S01H1_41405</name>
</gene>
<feature type="non-terminal residue" evidence="1">
    <location>
        <position position="1"/>
    </location>
</feature>